<keyword evidence="3" id="KW-1185">Reference proteome</keyword>
<dbReference type="Proteomes" id="UP000324222">
    <property type="component" value="Unassembled WGS sequence"/>
</dbReference>
<feature type="region of interest" description="Disordered" evidence="1">
    <location>
        <begin position="1"/>
        <end position="22"/>
    </location>
</feature>
<reference evidence="2 3" key="1">
    <citation type="submission" date="2019-05" db="EMBL/GenBank/DDBJ databases">
        <title>Another draft genome of Portunus trituberculatus and its Hox gene families provides insights of decapod evolution.</title>
        <authorList>
            <person name="Jeong J.-H."/>
            <person name="Song I."/>
            <person name="Kim S."/>
            <person name="Choi T."/>
            <person name="Kim D."/>
            <person name="Ryu S."/>
            <person name="Kim W."/>
        </authorList>
    </citation>
    <scope>NUCLEOTIDE SEQUENCE [LARGE SCALE GENOMIC DNA]</scope>
    <source>
        <tissue evidence="2">Muscle</tissue>
    </source>
</reference>
<organism evidence="2 3">
    <name type="scientific">Portunus trituberculatus</name>
    <name type="common">Swimming crab</name>
    <name type="synonym">Neptunus trituberculatus</name>
    <dbReference type="NCBI Taxonomy" id="210409"/>
    <lineage>
        <taxon>Eukaryota</taxon>
        <taxon>Metazoa</taxon>
        <taxon>Ecdysozoa</taxon>
        <taxon>Arthropoda</taxon>
        <taxon>Crustacea</taxon>
        <taxon>Multicrustacea</taxon>
        <taxon>Malacostraca</taxon>
        <taxon>Eumalacostraca</taxon>
        <taxon>Eucarida</taxon>
        <taxon>Decapoda</taxon>
        <taxon>Pleocyemata</taxon>
        <taxon>Brachyura</taxon>
        <taxon>Eubrachyura</taxon>
        <taxon>Portunoidea</taxon>
        <taxon>Portunidae</taxon>
        <taxon>Portuninae</taxon>
        <taxon>Portunus</taxon>
    </lineage>
</organism>
<protein>
    <submittedName>
        <fullName evidence="2">Uncharacterized protein</fullName>
    </submittedName>
</protein>
<accession>A0A5B7HD72</accession>
<name>A0A5B7HD72_PORTR</name>
<comment type="caution">
    <text evidence="2">The sequence shown here is derived from an EMBL/GenBank/DDBJ whole genome shotgun (WGS) entry which is preliminary data.</text>
</comment>
<evidence type="ECO:0000313" key="3">
    <source>
        <dbReference type="Proteomes" id="UP000324222"/>
    </source>
</evidence>
<evidence type="ECO:0000313" key="2">
    <source>
        <dbReference type="EMBL" id="MPC67555.1"/>
    </source>
</evidence>
<feature type="compositionally biased region" description="Acidic residues" evidence="1">
    <location>
        <begin position="1"/>
        <end position="11"/>
    </location>
</feature>
<dbReference type="EMBL" id="VSRR010026418">
    <property type="protein sequence ID" value="MPC67555.1"/>
    <property type="molecule type" value="Genomic_DNA"/>
</dbReference>
<dbReference type="AlphaFoldDB" id="A0A5B7HD72"/>
<proteinExistence type="predicted"/>
<gene>
    <name evidence="2" type="ORF">E2C01_061732</name>
</gene>
<evidence type="ECO:0000256" key="1">
    <source>
        <dbReference type="SAM" id="MobiDB-lite"/>
    </source>
</evidence>
<sequence length="97" mass="10653">MHDSVDSEEGELISPNGTNFAPPKLSYSVIACVSHLTLAPTCTETNYQTPKHPRTNKYTIVVRISAHFLGYSSEPQHLLSQLEDAEQTTKPLPAAET</sequence>